<dbReference type="EMBL" id="QYBB01000004">
    <property type="protein sequence ID" value="RYC33049.1"/>
    <property type="molecule type" value="Genomic_DNA"/>
</dbReference>
<accession>A0A4Q2U8I0</accession>
<dbReference type="PANTHER" id="PTHR32309:SF13">
    <property type="entry name" value="FERRIC ENTEROBACTIN TRANSPORT PROTEIN FEPE"/>
    <property type="match status" value="1"/>
</dbReference>
<evidence type="ECO:0000313" key="11">
    <source>
        <dbReference type="Proteomes" id="UP000290759"/>
    </source>
</evidence>
<dbReference type="PANTHER" id="PTHR32309">
    <property type="entry name" value="TYROSINE-PROTEIN KINASE"/>
    <property type="match status" value="1"/>
</dbReference>
<dbReference type="InterPro" id="IPR050445">
    <property type="entry name" value="Bact_polysacc_biosynth/exp"/>
</dbReference>
<evidence type="ECO:0000313" key="10">
    <source>
        <dbReference type="EMBL" id="RYC33049.1"/>
    </source>
</evidence>
<dbReference type="OrthoDB" id="7786248at2"/>
<evidence type="ECO:0000256" key="3">
    <source>
        <dbReference type="ARBA" id="ARBA00022692"/>
    </source>
</evidence>
<evidence type="ECO:0000256" key="5">
    <source>
        <dbReference type="ARBA" id="ARBA00023136"/>
    </source>
</evidence>
<dbReference type="InterPro" id="IPR003856">
    <property type="entry name" value="LPS_length_determ_N"/>
</dbReference>
<dbReference type="Proteomes" id="UP000290759">
    <property type="component" value="Unassembled WGS sequence"/>
</dbReference>
<dbReference type="SUPFAM" id="SSF52540">
    <property type="entry name" value="P-loop containing nucleoside triphosphate hydrolases"/>
    <property type="match status" value="1"/>
</dbReference>
<dbReference type="AlphaFoldDB" id="A0A4Q2U8I0"/>
<reference evidence="10 11" key="2">
    <citation type="submission" date="2019-02" db="EMBL/GenBank/DDBJ databases">
        <title>'Lichenibacterium ramalinii' gen. nov. sp. nov., 'Lichenibacterium minor' gen. nov. sp. nov.</title>
        <authorList>
            <person name="Pankratov T."/>
        </authorList>
    </citation>
    <scope>NUCLEOTIDE SEQUENCE [LARGE SCALE GENOMIC DNA]</scope>
    <source>
        <strain evidence="10 11">RmlP026</strain>
    </source>
</reference>
<proteinExistence type="predicted"/>
<evidence type="ECO:0000256" key="6">
    <source>
        <dbReference type="SAM" id="Coils"/>
    </source>
</evidence>
<dbReference type="GO" id="GO:0005886">
    <property type="term" value="C:plasma membrane"/>
    <property type="evidence" value="ECO:0007669"/>
    <property type="project" value="UniProtKB-SubCell"/>
</dbReference>
<gene>
    <name evidence="10" type="ORF">D3273_05440</name>
</gene>
<evidence type="ECO:0000256" key="4">
    <source>
        <dbReference type="ARBA" id="ARBA00022989"/>
    </source>
</evidence>
<keyword evidence="2" id="KW-1003">Cell membrane</keyword>
<sequence>MRSELDEGRAASPPVGRELDVGALGRAISARRWWILGPALACFVGALLFVSLVSPRYTAESKVLVENGENYFTRPDRSDQLATTLPDDETVQSQIQLIQSRDIARRAIRRLDLKGNAEFDPLAKGVGVLSRIAILLGLERDPTATSPEDRILSNYYDRLTVYSVPKSRVIAVEFTATDPDLAARAANTVAELFIEAQSAAKRDSASSAAASLASLVTDLRGRVADAEAKADAYRTQSGLLQGSNNANISTQQLGDLNTQLAQARTAQADSQAKAKVIKAMIAQNRVGEIPDVANNEFIRRLSEQRATLKAEIALQTRTLLPGHPHMQELNAQMADVDAQLRTAGEKMARTLENDGHIAAGRVENLLAALDAQKKTVGTAGVDQVRLNGLDSQARLLKDQLEFNTAKYQEAVARENAASTPADARVISRAVPPQLPSFPKKVPIIAIATIAGLVLSLGVLVSRELLSGRAFEEGETESPTVATAVREGRPVVTEAAREASGEASLQAALEALRGCRAQNHAARALVVPSAAGTEAPAAVIALARRLCAEGRTILVDCNAGRPAVQPRHLSLDSYGATDAAPLGLGELLAGGASFAEVIHRDSQSRLHVVPTGALAGTAEAFDAVGLVLDALGETYDYVVLHAPGASDPVTLRLAPDCDAVVMVHGPEAGAADLDEARAAVSRAGGPAIVHGVPAAALEPRAAVRRAA</sequence>
<name>A0A4Q2U8I0_9HYPH</name>
<comment type="subcellular location">
    <subcellularLocation>
        <location evidence="1">Cell membrane</location>
        <topology evidence="1">Multi-pass membrane protein</topology>
    </subcellularLocation>
</comment>
<evidence type="ECO:0000256" key="1">
    <source>
        <dbReference type="ARBA" id="ARBA00004651"/>
    </source>
</evidence>
<evidence type="ECO:0000259" key="8">
    <source>
        <dbReference type="Pfam" id="PF02706"/>
    </source>
</evidence>
<keyword evidence="5 7" id="KW-0472">Membrane</keyword>
<feature type="coiled-coil region" evidence="6">
    <location>
        <begin position="298"/>
        <end position="346"/>
    </location>
</feature>
<dbReference type="Pfam" id="PF13807">
    <property type="entry name" value="GNVR"/>
    <property type="match status" value="1"/>
</dbReference>
<evidence type="ECO:0000256" key="2">
    <source>
        <dbReference type="ARBA" id="ARBA00022475"/>
    </source>
</evidence>
<evidence type="ECO:0000256" key="7">
    <source>
        <dbReference type="SAM" id="Phobius"/>
    </source>
</evidence>
<dbReference type="GO" id="GO:0004713">
    <property type="term" value="F:protein tyrosine kinase activity"/>
    <property type="evidence" value="ECO:0007669"/>
    <property type="project" value="TreeGrafter"/>
</dbReference>
<evidence type="ECO:0000259" key="9">
    <source>
        <dbReference type="Pfam" id="PF13807"/>
    </source>
</evidence>
<comment type="caution">
    <text evidence="10">The sequence shown here is derived from an EMBL/GenBank/DDBJ whole genome shotgun (WGS) entry which is preliminary data.</text>
</comment>
<dbReference type="InterPro" id="IPR032807">
    <property type="entry name" value="GNVR"/>
</dbReference>
<dbReference type="InterPro" id="IPR027417">
    <property type="entry name" value="P-loop_NTPase"/>
</dbReference>
<keyword evidence="3 7" id="KW-0812">Transmembrane</keyword>
<reference evidence="10 11" key="1">
    <citation type="submission" date="2018-12" db="EMBL/GenBank/DDBJ databases">
        <authorList>
            <person name="Grouzdev D.S."/>
            <person name="Krutkina M.S."/>
        </authorList>
    </citation>
    <scope>NUCLEOTIDE SEQUENCE [LARGE SCALE GENOMIC DNA]</scope>
    <source>
        <strain evidence="10 11">RmlP026</strain>
    </source>
</reference>
<dbReference type="Gene3D" id="3.40.50.300">
    <property type="entry name" value="P-loop containing nucleotide triphosphate hydrolases"/>
    <property type="match status" value="1"/>
</dbReference>
<keyword evidence="11" id="KW-1185">Reference proteome</keyword>
<feature type="domain" description="Polysaccharide chain length determinant N-terminal" evidence="8">
    <location>
        <begin position="18"/>
        <end position="110"/>
    </location>
</feature>
<feature type="domain" description="Tyrosine-protein kinase G-rich" evidence="9">
    <location>
        <begin position="414"/>
        <end position="463"/>
    </location>
</feature>
<organism evidence="10 11">
    <name type="scientific">Lichenibacterium minor</name>
    <dbReference type="NCBI Taxonomy" id="2316528"/>
    <lineage>
        <taxon>Bacteria</taxon>
        <taxon>Pseudomonadati</taxon>
        <taxon>Pseudomonadota</taxon>
        <taxon>Alphaproteobacteria</taxon>
        <taxon>Hyphomicrobiales</taxon>
        <taxon>Lichenihabitantaceae</taxon>
        <taxon>Lichenibacterium</taxon>
    </lineage>
</organism>
<protein>
    <submittedName>
        <fullName evidence="10">Lipopolysaccharide biosynthesis protein</fullName>
    </submittedName>
</protein>
<dbReference type="Pfam" id="PF02706">
    <property type="entry name" value="Wzz"/>
    <property type="match status" value="1"/>
</dbReference>
<keyword evidence="6" id="KW-0175">Coiled coil</keyword>
<feature type="transmembrane region" description="Helical" evidence="7">
    <location>
        <begin position="33"/>
        <end position="53"/>
    </location>
</feature>
<keyword evidence="4 7" id="KW-1133">Transmembrane helix</keyword>